<evidence type="ECO:0000313" key="3">
    <source>
        <dbReference type="Proteomes" id="UP001367771"/>
    </source>
</evidence>
<gene>
    <name evidence="2" type="ORF">V8201_12660</name>
</gene>
<name>A0ABU8H4F8_9SPHN</name>
<accession>A0ABU8H4F8</accession>
<organism evidence="2 3">
    <name type="scientific">Sphingomonas kyungheensis</name>
    <dbReference type="NCBI Taxonomy" id="1069987"/>
    <lineage>
        <taxon>Bacteria</taxon>
        <taxon>Pseudomonadati</taxon>
        <taxon>Pseudomonadota</taxon>
        <taxon>Alphaproteobacteria</taxon>
        <taxon>Sphingomonadales</taxon>
        <taxon>Sphingomonadaceae</taxon>
        <taxon>Sphingomonas</taxon>
    </lineage>
</organism>
<dbReference type="Proteomes" id="UP001367771">
    <property type="component" value="Unassembled WGS sequence"/>
</dbReference>
<dbReference type="EMBL" id="JBBBDM010000006">
    <property type="protein sequence ID" value="MEI5687934.1"/>
    <property type="molecule type" value="Genomic_DNA"/>
</dbReference>
<evidence type="ECO:0000256" key="1">
    <source>
        <dbReference type="SAM" id="Phobius"/>
    </source>
</evidence>
<keyword evidence="3" id="KW-1185">Reference proteome</keyword>
<keyword evidence="1" id="KW-1133">Transmembrane helix</keyword>
<keyword evidence="1" id="KW-0472">Membrane</keyword>
<sequence length="139" mass="15437">MDTIELAERTSRAWALMLYLMGAMLLLSELCGMILLRRDFVDGFWLGVALVCALTLLPWRRWLKPNSALNKVLEDEVVREQRRMSCTAGFWASLVAALVTAPFAHDAMIGGYDVARIVATAGLFAAMISFATLELRAAR</sequence>
<feature type="transmembrane region" description="Helical" evidence="1">
    <location>
        <begin position="84"/>
        <end position="105"/>
    </location>
</feature>
<dbReference type="RefSeq" id="WP_336545532.1">
    <property type="nucleotide sequence ID" value="NZ_JBBBDM010000006.1"/>
</dbReference>
<feature type="transmembrane region" description="Helical" evidence="1">
    <location>
        <begin position="43"/>
        <end position="63"/>
    </location>
</feature>
<evidence type="ECO:0000313" key="2">
    <source>
        <dbReference type="EMBL" id="MEI5687934.1"/>
    </source>
</evidence>
<comment type="caution">
    <text evidence="2">The sequence shown here is derived from an EMBL/GenBank/DDBJ whole genome shotgun (WGS) entry which is preliminary data.</text>
</comment>
<keyword evidence="1" id="KW-0812">Transmembrane</keyword>
<reference evidence="2 3" key="1">
    <citation type="journal article" date="2013" name="Int. J. Syst. Evol. Microbiol.">
        <title>Sphingomonas kyungheensis sp. nov., a bacterium with ginsenoside-converting activity isolated from soil of a ginseng field.</title>
        <authorList>
            <person name="Son H.M."/>
            <person name="Yang J.E."/>
            <person name="Park Y."/>
            <person name="Han C.K."/>
            <person name="Kim S.G."/>
            <person name="Kook M."/>
            <person name="Yi T.H."/>
        </authorList>
    </citation>
    <scope>NUCLEOTIDE SEQUENCE [LARGE SCALE GENOMIC DNA]</scope>
    <source>
        <strain evidence="2 3">LMG 26582</strain>
    </source>
</reference>
<proteinExistence type="predicted"/>
<feature type="transmembrane region" description="Helical" evidence="1">
    <location>
        <begin position="117"/>
        <end position="135"/>
    </location>
</feature>
<feature type="transmembrane region" description="Helical" evidence="1">
    <location>
        <begin position="12"/>
        <end position="37"/>
    </location>
</feature>
<evidence type="ECO:0008006" key="4">
    <source>
        <dbReference type="Google" id="ProtNLM"/>
    </source>
</evidence>
<protein>
    <recommendedName>
        <fullName evidence="4">DUF2178 domain-containing protein</fullName>
    </recommendedName>
</protein>